<feature type="transmembrane region" description="Helical" evidence="1">
    <location>
        <begin position="100"/>
        <end position="121"/>
    </location>
</feature>
<dbReference type="AlphaFoldDB" id="A0A6N7QMZ8"/>
<keyword evidence="3" id="KW-1185">Reference proteome</keyword>
<dbReference type="RefSeq" id="WP_153718891.1">
    <property type="nucleotide sequence ID" value="NZ_WJPP01000002.1"/>
</dbReference>
<keyword evidence="1" id="KW-1133">Transmembrane helix</keyword>
<proteinExistence type="predicted"/>
<evidence type="ECO:0000313" key="3">
    <source>
        <dbReference type="Proteomes" id="UP000433788"/>
    </source>
</evidence>
<keyword evidence="1" id="KW-0472">Membrane</keyword>
<dbReference type="Pfam" id="PF09842">
    <property type="entry name" value="DUF2069"/>
    <property type="match status" value="1"/>
</dbReference>
<dbReference type="InterPro" id="IPR018643">
    <property type="entry name" value="DUF2069_membrane"/>
</dbReference>
<feature type="transmembrane region" description="Helical" evidence="1">
    <location>
        <begin position="18"/>
        <end position="40"/>
    </location>
</feature>
<name>A0A6N7QMZ8_9GAMM</name>
<dbReference type="Proteomes" id="UP000433788">
    <property type="component" value="Unassembled WGS sequence"/>
</dbReference>
<keyword evidence="1" id="KW-0812">Transmembrane</keyword>
<reference evidence="2 3" key="1">
    <citation type="submission" date="2019-11" db="EMBL/GenBank/DDBJ databases">
        <authorList>
            <person name="Zhang X.Y."/>
        </authorList>
    </citation>
    <scope>NUCLEOTIDE SEQUENCE [LARGE SCALE GENOMIC DNA]</scope>
    <source>
        <strain evidence="2 3">C176</strain>
    </source>
</reference>
<accession>A0A6N7QMZ8</accession>
<dbReference type="EMBL" id="WJPP01000002">
    <property type="protein sequence ID" value="MRH77826.1"/>
    <property type="molecule type" value="Genomic_DNA"/>
</dbReference>
<sequence>MSNPNASLETDTHVANSIAYRVALGCYVGLIALLLLWYLWLAPPPPALRTPMLLIMLLPLLLGLRGVLHRRRYTLQWTGMLSLLYFVYGIMAATGPETTAWLGSLEMILALTYLCATMLLLRRGKKAHKAAKTPPSPNEPTPHE</sequence>
<feature type="transmembrane region" description="Helical" evidence="1">
    <location>
        <begin position="75"/>
        <end position="94"/>
    </location>
</feature>
<evidence type="ECO:0000313" key="2">
    <source>
        <dbReference type="EMBL" id="MRH77826.1"/>
    </source>
</evidence>
<evidence type="ECO:0000256" key="1">
    <source>
        <dbReference type="SAM" id="Phobius"/>
    </source>
</evidence>
<comment type="caution">
    <text evidence="2">The sequence shown here is derived from an EMBL/GenBank/DDBJ whole genome shotgun (WGS) entry which is preliminary data.</text>
</comment>
<protein>
    <submittedName>
        <fullName evidence="2">DUF2069 domain-containing protein</fullName>
    </submittedName>
</protein>
<gene>
    <name evidence="2" type="ORF">GH984_03830</name>
</gene>
<organism evidence="2 3">
    <name type="scientific">Spiribacter salilacus</name>
    <dbReference type="NCBI Taxonomy" id="2664894"/>
    <lineage>
        <taxon>Bacteria</taxon>
        <taxon>Pseudomonadati</taxon>
        <taxon>Pseudomonadota</taxon>
        <taxon>Gammaproteobacteria</taxon>
        <taxon>Chromatiales</taxon>
        <taxon>Ectothiorhodospiraceae</taxon>
        <taxon>Spiribacter</taxon>
    </lineage>
</organism>
<feature type="transmembrane region" description="Helical" evidence="1">
    <location>
        <begin position="52"/>
        <end position="68"/>
    </location>
</feature>